<keyword evidence="1" id="KW-0175">Coiled coil</keyword>
<protein>
    <submittedName>
        <fullName evidence="3">Uncharacterized protein</fullName>
    </submittedName>
</protein>
<reference evidence="3 4" key="1">
    <citation type="journal article" date="2023" name="Plants (Basel)">
        <title>Bridging the Gap: Combining Genomics and Transcriptomics Approaches to Understand Stylosanthes scabra, an Orphan Legume from the Brazilian Caatinga.</title>
        <authorList>
            <person name="Ferreira-Neto J.R.C."/>
            <person name="da Silva M.D."/>
            <person name="Binneck E."/>
            <person name="de Melo N.F."/>
            <person name="da Silva R.H."/>
            <person name="de Melo A.L.T.M."/>
            <person name="Pandolfi V."/>
            <person name="Bustamante F.O."/>
            <person name="Brasileiro-Vidal A.C."/>
            <person name="Benko-Iseppon A.M."/>
        </authorList>
    </citation>
    <scope>NUCLEOTIDE SEQUENCE [LARGE SCALE GENOMIC DNA]</scope>
    <source>
        <tissue evidence="3">Leaves</tissue>
    </source>
</reference>
<feature type="compositionally biased region" description="Low complexity" evidence="2">
    <location>
        <begin position="30"/>
        <end position="52"/>
    </location>
</feature>
<evidence type="ECO:0000256" key="1">
    <source>
        <dbReference type="SAM" id="Coils"/>
    </source>
</evidence>
<evidence type="ECO:0000256" key="2">
    <source>
        <dbReference type="SAM" id="MobiDB-lite"/>
    </source>
</evidence>
<gene>
    <name evidence="3" type="ORF">PIB30_013225</name>
</gene>
<accession>A0ABU6Q6I6</accession>
<feature type="compositionally biased region" description="Low complexity" evidence="2">
    <location>
        <begin position="9"/>
        <end position="19"/>
    </location>
</feature>
<proteinExistence type="predicted"/>
<comment type="caution">
    <text evidence="3">The sequence shown here is derived from an EMBL/GenBank/DDBJ whole genome shotgun (WGS) entry which is preliminary data.</text>
</comment>
<keyword evidence="4" id="KW-1185">Reference proteome</keyword>
<evidence type="ECO:0000313" key="4">
    <source>
        <dbReference type="Proteomes" id="UP001341840"/>
    </source>
</evidence>
<name>A0ABU6Q6I6_9FABA</name>
<dbReference type="EMBL" id="JASCZI010000034">
    <property type="protein sequence ID" value="MED6107376.1"/>
    <property type="molecule type" value="Genomic_DNA"/>
</dbReference>
<evidence type="ECO:0000313" key="3">
    <source>
        <dbReference type="EMBL" id="MED6107376.1"/>
    </source>
</evidence>
<feature type="coiled-coil region" evidence="1">
    <location>
        <begin position="192"/>
        <end position="302"/>
    </location>
</feature>
<feature type="region of interest" description="Disordered" evidence="2">
    <location>
        <begin position="1"/>
        <end position="109"/>
    </location>
</feature>
<sequence>MKKTKLDRMMAMMADSSRMTPRAILPTGVPSATAAAASSAATEPSANPATPAIQVPPPPPASSRAKKSSSKRECPEVVNVEGEEGAKEDLEADLRQKRRRREKGKEKGKEEDVIDRVLGEDAAWEHAVNPLDLAFLKEYNYRKALDGGLTSSSVRKHLQGMLPDQLLGESWRLQCQALACQQLGLEGALKAKTKAKEELLSVKDQLSVLKVERESALEYLPLKEKTDSLAQQLSQKEVEHQSALERVAQLDEDLKVLKTQLESAQLSVSKDQKKAESAESNAKTLAVSLETAQAELAKARDEADYWCTEWKSLSTEA</sequence>
<organism evidence="3 4">
    <name type="scientific">Stylosanthes scabra</name>
    <dbReference type="NCBI Taxonomy" id="79078"/>
    <lineage>
        <taxon>Eukaryota</taxon>
        <taxon>Viridiplantae</taxon>
        <taxon>Streptophyta</taxon>
        <taxon>Embryophyta</taxon>
        <taxon>Tracheophyta</taxon>
        <taxon>Spermatophyta</taxon>
        <taxon>Magnoliopsida</taxon>
        <taxon>eudicotyledons</taxon>
        <taxon>Gunneridae</taxon>
        <taxon>Pentapetalae</taxon>
        <taxon>rosids</taxon>
        <taxon>fabids</taxon>
        <taxon>Fabales</taxon>
        <taxon>Fabaceae</taxon>
        <taxon>Papilionoideae</taxon>
        <taxon>50 kb inversion clade</taxon>
        <taxon>dalbergioids sensu lato</taxon>
        <taxon>Dalbergieae</taxon>
        <taxon>Pterocarpus clade</taxon>
        <taxon>Stylosanthes</taxon>
    </lineage>
</organism>
<dbReference type="Proteomes" id="UP001341840">
    <property type="component" value="Unassembled WGS sequence"/>
</dbReference>
<feature type="compositionally biased region" description="Basic and acidic residues" evidence="2">
    <location>
        <begin position="84"/>
        <end position="95"/>
    </location>
</feature>